<dbReference type="Proteomes" id="UP000039865">
    <property type="component" value="Unassembled WGS sequence"/>
</dbReference>
<keyword evidence="3" id="KW-1185">Reference proteome</keyword>
<reference evidence="2 3" key="1">
    <citation type="submission" date="2014-06" db="EMBL/GenBank/DDBJ databases">
        <authorList>
            <person name="Swart Estienne"/>
        </authorList>
    </citation>
    <scope>NUCLEOTIDE SEQUENCE [LARGE SCALE GENOMIC DNA]</scope>
    <source>
        <strain evidence="2 3">130c</strain>
    </source>
</reference>
<protein>
    <recommendedName>
        <fullName evidence="4">Cadg domain containing protein</fullName>
    </recommendedName>
</protein>
<organism evidence="2 3">
    <name type="scientific">Stylonychia lemnae</name>
    <name type="common">Ciliate</name>
    <dbReference type="NCBI Taxonomy" id="5949"/>
    <lineage>
        <taxon>Eukaryota</taxon>
        <taxon>Sar</taxon>
        <taxon>Alveolata</taxon>
        <taxon>Ciliophora</taxon>
        <taxon>Intramacronucleata</taxon>
        <taxon>Spirotrichea</taxon>
        <taxon>Stichotrichia</taxon>
        <taxon>Sporadotrichida</taxon>
        <taxon>Oxytrichidae</taxon>
        <taxon>Stylonychinae</taxon>
        <taxon>Stylonychia</taxon>
    </lineage>
</organism>
<keyword evidence="1" id="KW-0472">Membrane</keyword>
<evidence type="ECO:0000313" key="2">
    <source>
        <dbReference type="EMBL" id="CDW84638.1"/>
    </source>
</evidence>
<evidence type="ECO:0008006" key="4">
    <source>
        <dbReference type="Google" id="ProtNLM"/>
    </source>
</evidence>
<feature type="transmembrane region" description="Helical" evidence="1">
    <location>
        <begin position="617"/>
        <end position="639"/>
    </location>
</feature>
<dbReference type="InParanoid" id="A0A078AUT5"/>
<keyword evidence="1" id="KW-0812">Transmembrane</keyword>
<name>A0A078AUT5_STYLE</name>
<evidence type="ECO:0000256" key="1">
    <source>
        <dbReference type="SAM" id="Phobius"/>
    </source>
</evidence>
<proteinExistence type="predicted"/>
<feature type="transmembrane region" description="Helical" evidence="1">
    <location>
        <begin position="824"/>
        <end position="844"/>
    </location>
</feature>
<feature type="transmembrane region" description="Helical" evidence="1">
    <location>
        <begin position="681"/>
        <end position="705"/>
    </location>
</feature>
<feature type="transmembrane region" description="Helical" evidence="1">
    <location>
        <begin position="767"/>
        <end position="784"/>
    </location>
</feature>
<evidence type="ECO:0000313" key="3">
    <source>
        <dbReference type="Proteomes" id="UP000039865"/>
    </source>
</evidence>
<gene>
    <name evidence="2" type="primary">Contig18845.g19995</name>
    <name evidence="2" type="ORF">STYLEM_13704</name>
</gene>
<keyword evidence="1" id="KW-1133">Transmembrane helix</keyword>
<dbReference type="EMBL" id="CCKQ01013017">
    <property type="protein sequence ID" value="CDW84638.1"/>
    <property type="molecule type" value="Genomic_DNA"/>
</dbReference>
<dbReference type="AlphaFoldDB" id="A0A078AUT5"/>
<sequence>MDRCLYSQDYSYIIASFKDNLAIAVIDPDTGLLLKAFYFQDLSFIGLIVQVLVALEMDSSSNIYGLLYDDTSAIFYIFKFDPILSSSSTALINLQYSEAYVYGFVVFCKQVSTNFQSQSMITAFSDPNGMLISKFSLTDGVMNYYVQTNFPSSSNYYVSNLDSFKMSNGLNSIFGCVSLLGASESDLGFFFLKESASNLADIEKSWYLSNPFSSSSDCLGSLFDSASTTTQLKSILYCSAFMSQASFTMSLNLMQIQGSSDSSQNFPLPLFIDPSLTSDTSAHDIAESDIASYSCTQSQDPILIQTISNNDYNYNYYYHYHYYYDNFYNNFINYNTSSSFNNYNNYYNNYYNSYSKNITVFAGQQKLYSLPQAKDDQNDQISLKLNRIRSGVEMTIPSFVKFNNEKQVTISPKDNSQLGIYQMQVTISDNQLKSIYYFFIVILKNNLNENSQDKELSAFVKKISLEGEVEIKFSKPIYTPVNYTSFNNTQIKIEILDGSQVDKLRYSIDFDWKVVKILDQAMIIQLIFYQGTEQISVFQDRDILKITFIENGNFIAKMSSKCIEYKYQMKKELPPLLNPQDFDYEALREAVEAAQKVLKYMIAALDRLWGITNVLQLYFMTPLLTISTPANIIFVYRILVDAVSFDFINLNDHYQQIFQLQDDYGSYSLNFEYLGYDQRNFIYSMGPLFVFMIIAIVSTIIMIVLWTILKRIQILCLCVTQKIQNKQRKEVKAFYTIIFRWNLNEKQIFKDSIYTNISIKETSIQSLIIINLLYLCYIVSIRPFKQPQSNNMEILNETSYFCISSYALPILTDFSNDQALKNQTGILILSLIAMIIVINLSVIIHDTFQQLKRKYNKFVSKNRLKLRRFVYEVTKNADEDMTGSNFNKGHLYNEATKHPLNSIKDSMFQNQPKTSHKKIVISVDQVTEGNNQYHDQNQIQSQGSSSHRSHNIQTQRDFEVYSHHSSHVEHELNPNNQSFHSNNHLVTQRSNYSHNSYQSQQNHTINKEYDDMHRMSMQVIQNSSKHESNTLQVTNLNYLIVNDEIKSKNNNIHNYYSPQLPKRESPIKSRVVSNAFNNYLNESQNIEHLNSSNRNLMLDDSQDFDMKQFRSQSNNFVKNQVDQSVNSRRHNLFNFFGKKPDVSLINPEQKLK</sequence>
<accession>A0A078AUT5</accession>